<name>A0A917AKL2_9RHOB</name>
<feature type="domain" description="XdhC Rossmann" evidence="2">
    <location>
        <begin position="158"/>
        <end position="299"/>
    </location>
</feature>
<gene>
    <name evidence="3" type="primary">xdhC</name>
    <name evidence="3" type="ORF">GCM10011517_24620</name>
</gene>
<dbReference type="InterPro" id="IPR052698">
    <property type="entry name" value="MoCofactor_Util/Proc"/>
</dbReference>
<dbReference type="InterPro" id="IPR014308">
    <property type="entry name" value="Xanthine_DH_XdhC"/>
</dbReference>
<dbReference type="InterPro" id="IPR027051">
    <property type="entry name" value="XdhC_Rossmann_dom"/>
</dbReference>
<accession>A0A917AKL2</accession>
<dbReference type="EMBL" id="BMKN01000002">
    <property type="protein sequence ID" value="GGE56092.1"/>
    <property type="molecule type" value="Genomic_DNA"/>
</dbReference>
<keyword evidence="4" id="KW-1185">Reference proteome</keyword>
<organism evidence="3 4">
    <name type="scientific">Actibacterium pelagium</name>
    <dbReference type="NCBI Taxonomy" id="2029103"/>
    <lineage>
        <taxon>Bacteria</taxon>
        <taxon>Pseudomonadati</taxon>
        <taxon>Pseudomonadota</taxon>
        <taxon>Alphaproteobacteria</taxon>
        <taxon>Rhodobacterales</taxon>
        <taxon>Roseobacteraceae</taxon>
        <taxon>Actibacterium</taxon>
    </lineage>
</organism>
<dbReference type="InterPro" id="IPR036291">
    <property type="entry name" value="NAD(P)-bd_dom_sf"/>
</dbReference>
<comment type="caution">
    <text evidence="3">The sequence shown here is derived from an EMBL/GenBank/DDBJ whole genome shotgun (WGS) entry which is preliminary data.</text>
</comment>
<reference evidence="3" key="1">
    <citation type="journal article" date="2014" name="Int. J. Syst. Evol. Microbiol.">
        <title>Complete genome sequence of Corynebacterium casei LMG S-19264T (=DSM 44701T), isolated from a smear-ripened cheese.</title>
        <authorList>
            <consortium name="US DOE Joint Genome Institute (JGI-PGF)"/>
            <person name="Walter F."/>
            <person name="Albersmeier A."/>
            <person name="Kalinowski J."/>
            <person name="Ruckert C."/>
        </authorList>
    </citation>
    <scope>NUCLEOTIDE SEQUENCE</scope>
    <source>
        <strain evidence="3">CGMCC 1.16012</strain>
    </source>
</reference>
<reference evidence="3" key="2">
    <citation type="submission" date="2020-09" db="EMBL/GenBank/DDBJ databases">
        <authorList>
            <person name="Sun Q."/>
            <person name="Zhou Y."/>
        </authorList>
    </citation>
    <scope>NUCLEOTIDE SEQUENCE</scope>
    <source>
        <strain evidence="3">CGMCC 1.16012</strain>
    </source>
</reference>
<dbReference type="SUPFAM" id="SSF51735">
    <property type="entry name" value="NAD(P)-binding Rossmann-fold domains"/>
    <property type="match status" value="1"/>
</dbReference>
<dbReference type="PANTHER" id="PTHR30388:SF6">
    <property type="entry name" value="XANTHINE DEHYDROGENASE SUBUNIT A-RELATED"/>
    <property type="match status" value="1"/>
</dbReference>
<dbReference type="RefSeq" id="WP_095594360.1">
    <property type="nucleotide sequence ID" value="NZ_BMKN01000002.1"/>
</dbReference>
<evidence type="ECO:0000259" key="2">
    <source>
        <dbReference type="Pfam" id="PF13478"/>
    </source>
</evidence>
<dbReference type="Gene3D" id="3.40.50.720">
    <property type="entry name" value="NAD(P)-binding Rossmann-like Domain"/>
    <property type="match status" value="1"/>
</dbReference>
<feature type="domain" description="XdhC- CoxI" evidence="1">
    <location>
        <begin position="14"/>
        <end position="72"/>
    </location>
</feature>
<protein>
    <submittedName>
        <fullName evidence="3">Xanthine dehydrogenase accessory protein XdhC</fullName>
    </submittedName>
</protein>
<evidence type="ECO:0000313" key="4">
    <source>
        <dbReference type="Proteomes" id="UP000606730"/>
    </source>
</evidence>
<dbReference type="AlphaFoldDB" id="A0A917AKL2"/>
<dbReference type="Pfam" id="PF13478">
    <property type="entry name" value="XdhC_C"/>
    <property type="match status" value="1"/>
</dbReference>
<sequence>MSFDRDTLLDLIQVHGPVVRVVVAQVAGSTPREVGAAMVVWADGQSGTIGGGALEFEAATLARAMLESGRKQSLQKIPLGPARGQCCGGSVSLLSEAYDEAALAETGAIVARSVSGDTVMPLRVQKLLAQMRNGTTPLAPQLLDGWMVEPLANPSRPIWVWGAGHVGRAIVQVMAPLPDFAVTWVDTGADRFPADIPKGVNQLVAAKPADVVRFAPRNAEHLILTYSHPLDLELCHQVLHHGFSFAGVIGSATKWARFRKRLRDLGHSEAQISRICCPIGQPELGKHPQAIAVGVTSELLKGQPEQTTGELPGDSAVET</sequence>
<dbReference type="PANTHER" id="PTHR30388">
    <property type="entry name" value="ALDEHYDE OXIDOREDUCTASE MOLYBDENUM COFACTOR ASSEMBLY PROTEIN"/>
    <property type="match status" value="1"/>
</dbReference>
<evidence type="ECO:0000259" key="1">
    <source>
        <dbReference type="Pfam" id="PF02625"/>
    </source>
</evidence>
<dbReference type="Pfam" id="PF02625">
    <property type="entry name" value="XdhC_CoxI"/>
    <property type="match status" value="1"/>
</dbReference>
<dbReference type="Proteomes" id="UP000606730">
    <property type="component" value="Unassembled WGS sequence"/>
</dbReference>
<proteinExistence type="predicted"/>
<dbReference type="NCBIfam" id="TIGR02964">
    <property type="entry name" value="xanthine_xdhC"/>
    <property type="match status" value="1"/>
</dbReference>
<dbReference type="InterPro" id="IPR003777">
    <property type="entry name" value="XdhC_CoxI"/>
</dbReference>
<dbReference type="OrthoDB" id="61481at2"/>
<evidence type="ECO:0000313" key="3">
    <source>
        <dbReference type="EMBL" id="GGE56092.1"/>
    </source>
</evidence>